<dbReference type="PANTHER" id="PTHR13947">
    <property type="entry name" value="GNAT FAMILY N-ACETYLTRANSFERASE"/>
    <property type="match status" value="1"/>
</dbReference>
<evidence type="ECO:0000259" key="2">
    <source>
        <dbReference type="PROSITE" id="PS51186"/>
    </source>
</evidence>
<dbReference type="Proteomes" id="UP000177199">
    <property type="component" value="Unassembled WGS sequence"/>
</dbReference>
<dbReference type="InterPro" id="IPR016181">
    <property type="entry name" value="Acyl_CoA_acyltransferase"/>
</dbReference>
<dbReference type="GO" id="GO:0008080">
    <property type="term" value="F:N-acetyltransferase activity"/>
    <property type="evidence" value="ECO:0007669"/>
    <property type="project" value="InterPro"/>
</dbReference>
<evidence type="ECO:0000313" key="3">
    <source>
        <dbReference type="EMBL" id="OGK29946.1"/>
    </source>
</evidence>
<dbReference type="InterPro" id="IPR000182">
    <property type="entry name" value="GNAT_dom"/>
</dbReference>
<comment type="caution">
    <text evidence="3">The sequence shown here is derived from an EMBL/GenBank/DDBJ whole genome shotgun (WGS) entry which is preliminary data.</text>
</comment>
<accession>A0A1F7HG67</accession>
<dbReference type="SUPFAM" id="SSF55729">
    <property type="entry name" value="Acyl-CoA N-acyltransferases (Nat)"/>
    <property type="match status" value="1"/>
</dbReference>
<organism evidence="3 4">
    <name type="scientific">Candidatus Roizmanbacteria bacterium RIFCSPHIGHO2_12_FULL_33_9</name>
    <dbReference type="NCBI Taxonomy" id="1802045"/>
    <lineage>
        <taxon>Bacteria</taxon>
        <taxon>Candidatus Roizmaniibacteriota</taxon>
    </lineage>
</organism>
<dbReference type="AlphaFoldDB" id="A0A1F7HG67"/>
<dbReference type="PROSITE" id="PS51186">
    <property type="entry name" value="GNAT"/>
    <property type="match status" value="1"/>
</dbReference>
<evidence type="ECO:0000256" key="1">
    <source>
        <dbReference type="ARBA" id="ARBA00022679"/>
    </source>
</evidence>
<evidence type="ECO:0000313" key="4">
    <source>
        <dbReference type="Proteomes" id="UP000177199"/>
    </source>
</evidence>
<dbReference type="Pfam" id="PF13508">
    <property type="entry name" value="Acetyltransf_7"/>
    <property type="match status" value="1"/>
</dbReference>
<dbReference type="CDD" id="cd04301">
    <property type="entry name" value="NAT_SF"/>
    <property type="match status" value="1"/>
</dbReference>
<feature type="domain" description="N-acetyltransferase" evidence="2">
    <location>
        <begin position="3"/>
        <end position="141"/>
    </location>
</feature>
<dbReference type="EMBL" id="MFZV01000055">
    <property type="protein sequence ID" value="OGK29946.1"/>
    <property type="molecule type" value="Genomic_DNA"/>
</dbReference>
<dbReference type="Gene3D" id="3.40.630.30">
    <property type="match status" value="1"/>
</dbReference>
<proteinExistence type="predicted"/>
<reference evidence="3 4" key="1">
    <citation type="journal article" date="2016" name="Nat. Commun.">
        <title>Thousands of microbial genomes shed light on interconnected biogeochemical processes in an aquifer system.</title>
        <authorList>
            <person name="Anantharaman K."/>
            <person name="Brown C.T."/>
            <person name="Hug L.A."/>
            <person name="Sharon I."/>
            <person name="Castelle C.J."/>
            <person name="Probst A.J."/>
            <person name="Thomas B.C."/>
            <person name="Singh A."/>
            <person name="Wilkins M.J."/>
            <person name="Karaoz U."/>
            <person name="Brodie E.L."/>
            <person name="Williams K.H."/>
            <person name="Hubbard S.S."/>
            <person name="Banfield J.F."/>
        </authorList>
    </citation>
    <scope>NUCLEOTIDE SEQUENCE [LARGE SCALE GENOMIC DNA]</scope>
</reference>
<dbReference type="InterPro" id="IPR050769">
    <property type="entry name" value="NAT_camello-type"/>
</dbReference>
<dbReference type="PANTHER" id="PTHR13947:SF37">
    <property type="entry name" value="LD18367P"/>
    <property type="match status" value="1"/>
</dbReference>
<protein>
    <recommendedName>
        <fullName evidence="2">N-acetyltransferase domain-containing protein</fullName>
    </recommendedName>
</protein>
<keyword evidence="1" id="KW-0808">Transferase</keyword>
<sequence>MQFQIRPYVESDYPFIKSILQEADMFDSLWDSKENFNSIIKKNPKSILVAVVDNKVIGNIIISPHGSEVSLLFRLAVRKDHRNKGVGTKLLEYAEDSACKSKAKEIGFFVDSKKKELQKYYFKRGYQTRKKPYIFMWKKLK</sequence>
<name>A0A1F7HG67_9BACT</name>
<gene>
    <name evidence="3" type="ORF">A3F29_04565</name>
</gene>